<keyword evidence="1" id="KW-0472">Membrane</keyword>
<evidence type="ECO:0000313" key="3">
    <source>
        <dbReference type="Proteomes" id="UP000281431"/>
    </source>
</evidence>
<evidence type="ECO:0000313" key="2">
    <source>
        <dbReference type="EMBL" id="RQH00836.1"/>
    </source>
</evidence>
<feature type="transmembrane region" description="Helical" evidence="1">
    <location>
        <begin position="29"/>
        <end position="56"/>
    </location>
</feature>
<feature type="transmembrane region" description="Helical" evidence="1">
    <location>
        <begin position="95"/>
        <end position="114"/>
    </location>
</feature>
<sequence length="281" mass="28836">MSLASSATDVGTRIGRSTRHGAGRVRTPAFYLVTAGFLAFLAVALGESMAMVATAWGSEYAFPAHRVHHAVIGGTLTVFAATIAIQLYRPTKRVGALQAAIAFAVAAFAVTLVASGPAAAGGLLVFLVPVLVIAALHPARGHLVPSLERADARLLGLATVGAIGFAVVAAGEYASHATLGDEHVLFGHYEFMTFALASVALFALLSALRPIGWRALAYAGGVVAVLFAAGSLAFPGLEQGSSLGPVAAVAVIVWAVAFVALAEHVDRTDSRDAERTAEPER</sequence>
<comment type="caution">
    <text evidence="2">The sequence shown here is derived from an EMBL/GenBank/DDBJ whole genome shotgun (WGS) entry which is preliminary data.</text>
</comment>
<gene>
    <name evidence="2" type="ORF">EA472_09385</name>
</gene>
<keyword evidence="1" id="KW-0812">Transmembrane</keyword>
<organism evidence="2 3">
    <name type="scientific">Natrarchaeobius chitinivorans</name>
    <dbReference type="NCBI Taxonomy" id="1679083"/>
    <lineage>
        <taxon>Archaea</taxon>
        <taxon>Methanobacteriati</taxon>
        <taxon>Methanobacteriota</taxon>
        <taxon>Stenosarchaea group</taxon>
        <taxon>Halobacteria</taxon>
        <taxon>Halobacteriales</taxon>
        <taxon>Natrialbaceae</taxon>
        <taxon>Natrarchaeobius</taxon>
    </lineage>
</organism>
<dbReference type="Proteomes" id="UP000281431">
    <property type="component" value="Unassembled WGS sequence"/>
</dbReference>
<dbReference type="OrthoDB" id="206118at2157"/>
<feature type="transmembrane region" description="Helical" evidence="1">
    <location>
        <begin position="215"/>
        <end position="237"/>
    </location>
</feature>
<keyword evidence="1" id="KW-1133">Transmembrane helix</keyword>
<feature type="transmembrane region" description="Helical" evidence="1">
    <location>
        <begin position="152"/>
        <end position="171"/>
    </location>
</feature>
<feature type="transmembrane region" description="Helical" evidence="1">
    <location>
        <begin position="243"/>
        <end position="262"/>
    </location>
</feature>
<feature type="transmembrane region" description="Helical" evidence="1">
    <location>
        <begin position="68"/>
        <end position="88"/>
    </location>
</feature>
<feature type="transmembrane region" description="Helical" evidence="1">
    <location>
        <begin position="191"/>
        <end position="208"/>
    </location>
</feature>
<keyword evidence="3" id="KW-1185">Reference proteome</keyword>
<evidence type="ECO:0000256" key="1">
    <source>
        <dbReference type="SAM" id="Phobius"/>
    </source>
</evidence>
<name>A0A3N6PNY9_NATCH</name>
<proteinExistence type="predicted"/>
<dbReference type="AlphaFoldDB" id="A0A3N6PNY9"/>
<feature type="transmembrane region" description="Helical" evidence="1">
    <location>
        <begin position="120"/>
        <end position="140"/>
    </location>
</feature>
<protein>
    <submittedName>
        <fullName evidence="2">Uncharacterized protein</fullName>
    </submittedName>
</protein>
<accession>A0A3N6PNY9</accession>
<reference evidence="2 3" key="1">
    <citation type="submission" date="2018-10" db="EMBL/GenBank/DDBJ databases">
        <title>Natrarchaeobius chitinivorans gen. nov., sp. nov., and Natrarchaeobius haloalkaliphilus sp. nov., alkaliphilic, chitin-utilizing haloarchaea from hypersaline alkaline lakes.</title>
        <authorList>
            <person name="Sorokin D.Y."/>
            <person name="Elcheninov A.G."/>
            <person name="Kostrikina N.A."/>
            <person name="Bale N.J."/>
            <person name="Sinninghe Damste J.S."/>
            <person name="Khijniak T.V."/>
            <person name="Kublanov I.V."/>
            <person name="Toshchakov S.V."/>
        </authorList>
    </citation>
    <scope>NUCLEOTIDE SEQUENCE [LARGE SCALE GENOMIC DNA]</scope>
    <source>
        <strain evidence="2 3">AArcht7</strain>
    </source>
</reference>
<dbReference type="EMBL" id="REFZ01000005">
    <property type="protein sequence ID" value="RQH00836.1"/>
    <property type="molecule type" value="Genomic_DNA"/>
</dbReference>